<keyword evidence="3" id="KW-1185">Reference proteome</keyword>
<organism evidence="2 3">
    <name type="scientific">Endocarpon pusillum</name>
    <dbReference type="NCBI Taxonomy" id="364733"/>
    <lineage>
        <taxon>Eukaryota</taxon>
        <taxon>Fungi</taxon>
        <taxon>Dikarya</taxon>
        <taxon>Ascomycota</taxon>
        <taxon>Pezizomycotina</taxon>
        <taxon>Eurotiomycetes</taxon>
        <taxon>Chaetothyriomycetidae</taxon>
        <taxon>Verrucariales</taxon>
        <taxon>Verrucariaceae</taxon>
        <taxon>Endocarpon</taxon>
    </lineage>
</organism>
<dbReference type="Gene3D" id="3.50.30.40">
    <property type="entry name" value="Ribonuclease E inhibitor RraA/RraA-like"/>
    <property type="match status" value="1"/>
</dbReference>
<evidence type="ECO:0008006" key="4">
    <source>
        <dbReference type="Google" id="ProtNLM"/>
    </source>
</evidence>
<reference evidence="2" key="1">
    <citation type="submission" date="2020-02" db="EMBL/GenBank/DDBJ databases">
        <authorList>
            <person name="Palmer J.M."/>
        </authorList>
    </citation>
    <scope>NUCLEOTIDE SEQUENCE</scope>
    <source>
        <strain evidence="2">EPUS1.4</strain>
        <tissue evidence="2">Thallus</tissue>
    </source>
</reference>
<name>A0A8H7AEQ5_9EURO</name>
<keyword evidence="1" id="KW-0479">Metal-binding</keyword>
<dbReference type="SUPFAM" id="SSF89562">
    <property type="entry name" value="RraA-like"/>
    <property type="match status" value="1"/>
</dbReference>
<keyword evidence="1" id="KW-0460">Magnesium</keyword>
<comment type="cofactor">
    <cofactor evidence="1">
        <name>Mg(2+)</name>
        <dbReference type="ChEBI" id="CHEBI:18420"/>
    </cofactor>
</comment>
<dbReference type="Pfam" id="PF03737">
    <property type="entry name" value="RraA-like"/>
    <property type="match status" value="1"/>
</dbReference>
<dbReference type="PANTHER" id="PTHR33254">
    <property type="entry name" value="4-HYDROXY-4-METHYL-2-OXOGLUTARATE ALDOLASE 3-RELATED"/>
    <property type="match status" value="1"/>
</dbReference>
<proteinExistence type="predicted"/>
<evidence type="ECO:0000256" key="1">
    <source>
        <dbReference type="PIRSR" id="PIRSR605493-1"/>
    </source>
</evidence>
<feature type="binding site" evidence="1">
    <location>
        <position position="146"/>
    </location>
    <ligand>
        <name>Mg(2+)</name>
        <dbReference type="ChEBI" id="CHEBI:18420"/>
    </ligand>
</feature>
<dbReference type="Proteomes" id="UP000606974">
    <property type="component" value="Unassembled WGS sequence"/>
</dbReference>
<dbReference type="GO" id="GO:0047443">
    <property type="term" value="F:4-hydroxy-4-methyl-2-oxoglutarate aldolase activity"/>
    <property type="evidence" value="ECO:0007669"/>
    <property type="project" value="TreeGrafter"/>
</dbReference>
<dbReference type="GO" id="GO:0046872">
    <property type="term" value="F:metal ion binding"/>
    <property type="evidence" value="ECO:0007669"/>
    <property type="project" value="UniProtKB-KW"/>
</dbReference>
<dbReference type="OrthoDB" id="1476984at2759"/>
<evidence type="ECO:0000313" key="2">
    <source>
        <dbReference type="EMBL" id="KAF7507738.1"/>
    </source>
</evidence>
<dbReference type="PANTHER" id="PTHR33254:SF4">
    <property type="entry name" value="4-HYDROXY-4-METHYL-2-OXOGLUTARATE ALDOLASE 3-RELATED"/>
    <property type="match status" value="1"/>
</dbReference>
<dbReference type="CDD" id="cd16841">
    <property type="entry name" value="RraA_family"/>
    <property type="match status" value="1"/>
</dbReference>
<dbReference type="AlphaFoldDB" id="A0A8H7AEQ5"/>
<dbReference type="InterPro" id="IPR036704">
    <property type="entry name" value="RraA/RraA-like_sf"/>
</dbReference>
<comment type="caution">
    <text evidence="2">The sequence shown here is derived from an EMBL/GenBank/DDBJ whole genome shotgun (WGS) entry which is preliminary data.</text>
</comment>
<accession>A0A8H7AEQ5</accession>
<sequence length="245" mass="25775">MEPSSPQGSNHFSVLSSYSACDVSDALLKLQQQDSGEILHAGYLADIVPYAPFPQHLGSFKGQPKVIGPASTLKLVARNSITSPLPESGPNAIPKGQHWVDLTDEGTVMVIEQPEGQSCAAIGGIMALRMKTRGAKGCVVGGRVRDLEELNNCGLPVWARGKSTVGAGAQSKVFGRNIDVTIGGVRISPGDIIFCDPLEGVVAIPRNLLDKVISMVPKLVAADEKIKGDLQRGGNAASAFRTHRG</sequence>
<evidence type="ECO:0000313" key="3">
    <source>
        <dbReference type="Proteomes" id="UP000606974"/>
    </source>
</evidence>
<dbReference type="InterPro" id="IPR005493">
    <property type="entry name" value="RraA/RraA-like"/>
</dbReference>
<gene>
    <name evidence="2" type="ORF">GJ744_010167</name>
</gene>
<feature type="binding site" evidence="1">
    <location>
        <position position="145"/>
    </location>
    <ligand>
        <name>substrate</name>
    </ligand>
</feature>
<dbReference type="EMBL" id="JAACFV010000064">
    <property type="protein sequence ID" value="KAF7507738.1"/>
    <property type="molecule type" value="Genomic_DNA"/>
</dbReference>
<dbReference type="GO" id="GO:0008948">
    <property type="term" value="F:oxaloacetate decarboxylase activity"/>
    <property type="evidence" value="ECO:0007669"/>
    <property type="project" value="TreeGrafter"/>
</dbReference>
<feature type="binding site" evidence="1">
    <location>
        <begin position="123"/>
        <end position="126"/>
    </location>
    <ligand>
        <name>substrate</name>
    </ligand>
</feature>
<protein>
    <recommendedName>
        <fullName evidence="4">DlpA domain-containing protein</fullName>
    </recommendedName>
</protein>